<name>A0ABV9Z341_9HYPH</name>
<comment type="caution">
    <text evidence="6">The sequence shown here is derived from an EMBL/GenBank/DDBJ whole genome shotgun (WGS) entry which is preliminary data.</text>
</comment>
<dbReference type="Pfam" id="PF03328">
    <property type="entry name" value="HpcH_HpaI"/>
    <property type="match status" value="1"/>
</dbReference>
<dbReference type="InterPro" id="IPR040442">
    <property type="entry name" value="Pyrv_kinase-like_dom_sf"/>
</dbReference>
<dbReference type="Proteomes" id="UP001595796">
    <property type="component" value="Unassembled WGS sequence"/>
</dbReference>
<sequence>MSSEIRPRRSVLYVPGGNPRMHEKARGVAADCVVIDLEDSVAPDAKVDARKLTAETVRAGGFGPREVVIRVNQPGSEWFAEDLEAAGLAGPDAVLVTKTETPEIIVDAALTLARLGLEKPVALWAMIETPRGVINASAIADLALGDNAAGLAGLVIGTNDIAKATKARAVNGRAALVPSLVQTINAARAAGIFVLDGVFNDFSDMAGYEAECVQGRDLGFDGKTLIHPSQVELANKVFSPSEEEVDEARRIIAEFDLPENKGKGAIRFEGRMVEILHADVARQTLALAEAIQAQSV</sequence>
<protein>
    <submittedName>
        <fullName evidence="6">HpcH/HpaI aldolase/citrate lyase family protein</fullName>
    </submittedName>
</protein>
<keyword evidence="7" id="KW-1185">Reference proteome</keyword>
<dbReference type="RefSeq" id="WP_114956811.1">
    <property type="nucleotide sequence ID" value="NZ_JBHSJF010000006.1"/>
</dbReference>
<evidence type="ECO:0000256" key="4">
    <source>
        <dbReference type="ARBA" id="ARBA00022842"/>
    </source>
</evidence>
<gene>
    <name evidence="6" type="ORF">ACFPFW_13175</name>
</gene>
<keyword evidence="3" id="KW-0479">Metal-binding</keyword>
<evidence type="ECO:0000313" key="7">
    <source>
        <dbReference type="Proteomes" id="UP001595796"/>
    </source>
</evidence>
<dbReference type="Gene3D" id="3.20.20.60">
    <property type="entry name" value="Phosphoenolpyruvate-binding domains"/>
    <property type="match status" value="1"/>
</dbReference>
<proteinExistence type="inferred from homology"/>
<keyword evidence="6" id="KW-0456">Lyase</keyword>
<organism evidence="6 7">
    <name type="scientific">Flaviflagellibacter deserti</name>
    <dbReference type="NCBI Taxonomy" id="2267266"/>
    <lineage>
        <taxon>Bacteria</taxon>
        <taxon>Pseudomonadati</taxon>
        <taxon>Pseudomonadota</taxon>
        <taxon>Alphaproteobacteria</taxon>
        <taxon>Hyphomicrobiales</taxon>
        <taxon>Flaviflagellibacter</taxon>
    </lineage>
</organism>
<feature type="domain" description="HpcH/HpaI aldolase/citrate lyase" evidence="5">
    <location>
        <begin position="9"/>
        <end position="228"/>
    </location>
</feature>
<reference evidence="7" key="1">
    <citation type="journal article" date="2019" name="Int. J. Syst. Evol. Microbiol.">
        <title>The Global Catalogue of Microorganisms (GCM) 10K type strain sequencing project: providing services to taxonomists for standard genome sequencing and annotation.</title>
        <authorList>
            <consortium name="The Broad Institute Genomics Platform"/>
            <consortium name="The Broad Institute Genome Sequencing Center for Infectious Disease"/>
            <person name="Wu L."/>
            <person name="Ma J."/>
        </authorList>
    </citation>
    <scope>NUCLEOTIDE SEQUENCE [LARGE SCALE GENOMIC DNA]</scope>
    <source>
        <strain evidence="7">CGMCC 1.16444</strain>
    </source>
</reference>
<comment type="similarity">
    <text evidence="2">Belongs to the HpcH/HpaI aldolase family.</text>
</comment>
<dbReference type="PIRSF" id="PIRSF015582">
    <property type="entry name" value="Cit_lyase_B"/>
    <property type="match status" value="1"/>
</dbReference>
<dbReference type="PANTHER" id="PTHR32308">
    <property type="entry name" value="LYASE BETA SUBUNIT, PUTATIVE (AFU_ORTHOLOGUE AFUA_4G13030)-RELATED"/>
    <property type="match status" value="1"/>
</dbReference>
<evidence type="ECO:0000313" key="6">
    <source>
        <dbReference type="EMBL" id="MFC5068962.1"/>
    </source>
</evidence>
<evidence type="ECO:0000256" key="3">
    <source>
        <dbReference type="ARBA" id="ARBA00022723"/>
    </source>
</evidence>
<dbReference type="GO" id="GO:0016829">
    <property type="term" value="F:lyase activity"/>
    <property type="evidence" value="ECO:0007669"/>
    <property type="project" value="UniProtKB-KW"/>
</dbReference>
<dbReference type="InterPro" id="IPR015813">
    <property type="entry name" value="Pyrv/PenolPyrv_kinase-like_dom"/>
</dbReference>
<dbReference type="SUPFAM" id="SSF51621">
    <property type="entry name" value="Phosphoenolpyruvate/pyruvate domain"/>
    <property type="match status" value="1"/>
</dbReference>
<comment type="cofactor">
    <cofactor evidence="1">
        <name>Mg(2+)</name>
        <dbReference type="ChEBI" id="CHEBI:18420"/>
    </cofactor>
</comment>
<evidence type="ECO:0000256" key="1">
    <source>
        <dbReference type="ARBA" id="ARBA00001946"/>
    </source>
</evidence>
<accession>A0ABV9Z341</accession>
<dbReference type="EMBL" id="JBHSJF010000006">
    <property type="protein sequence ID" value="MFC5068962.1"/>
    <property type="molecule type" value="Genomic_DNA"/>
</dbReference>
<dbReference type="PANTHER" id="PTHR32308:SF10">
    <property type="entry name" value="CITRATE LYASE SUBUNIT BETA"/>
    <property type="match status" value="1"/>
</dbReference>
<dbReference type="InterPro" id="IPR005000">
    <property type="entry name" value="Aldolase/citrate-lyase_domain"/>
</dbReference>
<keyword evidence="4" id="KW-0460">Magnesium</keyword>
<evidence type="ECO:0000259" key="5">
    <source>
        <dbReference type="Pfam" id="PF03328"/>
    </source>
</evidence>
<evidence type="ECO:0000256" key="2">
    <source>
        <dbReference type="ARBA" id="ARBA00005568"/>
    </source>
</evidence>
<dbReference type="InterPro" id="IPR011206">
    <property type="entry name" value="Citrate_lyase_beta/mcl1/mcl2"/>
</dbReference>